<evidence type="ECO:0000313" key="6">
    <source>
        <dbReference type="Proteomes" id="UP001056890"/>
    </source>
</evidence>
<dbReference type="AlphaFoldDB" id="A0AAE9ME18"/>
<evidence type="ECO:0000256" key="1">
    <source>
        <dbReference type="ARBA" id="ARBA00023015"/>
    </source>
</evidence>
<gene>
    <name evidence="5" type="ORF">NHF51_12335</name>
</gene>
<proteinExistence type="predicted"/>
<dbReference type="PROSITE" id="PS01124">
    <property type="entry name" value="HTH_ARAC_FAMILY_2"/>
    <property type="match status" value="1"/>
</dbReference>
<dbReference type="EMBL" id="CP099717">
    <property type="protein sequence ID" value="USV56147.1"/>
    <property type="molecule type" value="Genomic_DNA"/>
</dbReference>
<dbReference type="GO" id="GO:0000976">
    <property type="term" value="F:transcription cis-regulatory region binding"/>
    <property type="evidence" value="ECO:0007669"/>
    <property type="project" value="TreeGrafter"/>
</dbReference>
<dbReference type="SMART" id="SM00342">
    <property type="entry name" value="HTH_ARAC"/>
    <property type="match status" value="1"/>
</dbReference>
<dbReference type="InterPro" id="IPR018060">
    <property type="entry name" value="HTH_AraC"/>
</dbReference>
<sequence>MGKSVSNIIARSTLHFLRENGVNTDAIRAQCQLSQYELDKNDGRISDKQHLRFIRETEPYDFLWQERMRQTDADDQIISGAYALFPELVGYCLNQKNAEEAVLGYIRNRVIIGNCDNFVLRKEGEHLAIGYVEESGMPQRNYSAIGNFMLLRALVRLYAPTTESVVSLRGSDERGRKRLDDAFGCHCQFGQEANIIYFKGADLASPAETYLPLLNKNQHQLITRKVAALEHEQGFSSLIYSLIDEVIENDHIQDETSFMDHICAVMGMSRWTINIRLGQEETNLSLLLKKVRINKSCRWLAETNLSIQDISERLRFSSLSVFSRFFSTHMGSSPLHYRRRLGQRI</sequence>
<protein>
    <submittedName>
        <fullName evidence="5">AraC family transcriptional regulator</fullName>
    </submittedName>
</protein>
<accession>A0AAE9ME18</accession>
<name>A0AAE9ME18_9GAMM</name>
<keyword evidence="1" id="KW-0805">Transcription regulation</keyword>
<organism evidence="5 6">
    <name type="scientific">Aeromonas encheleia</name>
    <dbReference type="NCBI Taxonomy" id="73010"/>
    <lineage>
        <taxon>Bacteria</taxon>
        <taxon>Pseudomonadati</taxon>
        <taxon>Pseudomonadota</taxon>
        <taxon>Gammaproteobacteria</taxon>
        <taxon>Aeromonadales</taxon>
        <taxon>Aeromonadaceae</taxon>
        <taxon>Aeromonas</taxon>
    </lineage>
</organism>
<feature type="domain" description="HTH araC/xylS-type" evidence="4">
    <location>
        <begin position="241"/>
        <end position="340"/>
    </location>
</feature>
<dbReference type="Pfam" id="PF12833">
    <property type="entry name" value="HTH_18"/>
    <property type="match status" value="1"/>
</dbReference>
<dbReference type="Proteomes" id="UP001056890">
    <property type="component" value="Chromosome"/>
</dbReference>
<dbReference type="GO" id="GO:0005829">
    <property type="term" value="C:cytosol"/>
    <property type="evidence" value="ECO:0007669"/>
    <property type="project" value="TreeGrafter"/>
</dbReference>
<evidence type="ECO:0000259" key="4">
    <source>
        <dbReference type="PROSITE" id="PS01124"/>
    </source>
</evidence>
<keyword evidence="6" id="KW-1185">Reference proteome</keyword>
<dbReference type="PANTHER" id="PTHR47894:SF1">
    <property type="entry name" value="HTH-TYPE TRANSCRIPTIONAL REGULATOR VQSM"/>
    <property type="match status" value="1"/>
</dbReference>
<dbReference type="PROSITE" id="PS00041">
    <property type="entry name" value="HTH_ARAC_FAMILY_1"/>
    <property type="match status" value="1"/>
</dbReference>
<keyword evidence="2" id="KW-0238">DNA-binding</keyword>
<reference evidence="5" key="1">
    <citation type="submission" date="2022-06" db="EMBL/GenBank/DDBJ databases">
        <title>Complete Genome of Aeromonas sp. Strain SOD01 Isolated from an Urban Freshwater Stream.</title>
        <authorList>
            <person name="Williams L.E."/>
            <person name="Brysgel T."/>
            <person name="Capestro E.M."/>
            <person name="Foltz G.V."/>
            <person name="Gardner A.E."/>
            <person name="Ingrassia J."/>
            <person name="Peterson E."/>
            <person name="Arruda J."/>
            <person name="Flaherty I."/>
            <person name="Hunt M."/>
            <person name="Pappas G."/>
            <person name="Ramsaran S."/>
            <person name="Rocha M."/>
        </authorList>
    </citation>
    <scope>NUCLEOTIDE SEQUENCE</scope>
    <source>
        <strain evidence="5">SOD01</strain>
    </source>
</reference>
<dbReference type="InterPro" id="IPR009057">
    <property type="entry name" value="Homeodomain-like_sf"/>
</dbReference>
<evidence type="ECO:0000313" key="5">
    <source>
        <dbReference type="EMBL" id="USV56147.1"/>
    </source>
</evidence>
<dbReference type="PANTHER" id="PTHR47894">
    <property type="entry name" value="HTH-TYPE TRANSCRIPTIONAL REGULATOR GADX"/>
    <property type="match status" value="1"/>
</dbReference>
<dbReference type="SUPFAM" id="SSF46689">
    <property type="entry name" value="Homeodomain-like"/>
    <property type="match status" value="1"/>
</dbReference>
<dbReference type="RefSeq" id="WP_252994553.1">
    <property type="nucleotide sequence ID" value="NZ_CP099717.1"/>
</dbReference>
<keyword evidence="3" id="KW-0804">Transcription</keyword>
<evidence type="ECO:0000256" key="2">
    <source>
        <dbReference type="ARBA" id="ARBA00023125"/>
    </source>
</evidence>
<dbReference type="InterPro" id="IPR018062">
    <property type="entry name" value="HTH_AraC-typ_CS"/>
</dbReference>
<dbReference type="GO" id="GO:0003700">
    <property type="term" value="F:DNA-binding transcription factor activity"/>
    <property type="evidence" value="ECO:0007669"/>
    <property type="project" value="InterPro"/>
</dbReference>
<dbReference type="Gene3D" id="1.10.10.60">
    <property type="entry name" value="Homeodomain-like"/>
    <property type="match status" value="1"/>
</dbReference>
<evidence type="ECO:0000256" key="3">
    <source>
        <dbReference type="ARBA" id="ARBA00023163"/>
    </source>
</evidence>